<dbReference type="AlphaFoldDB" id="A0A917F8T3"/>
<reference evidence="2" key="2">
    <citation type="submission" date="2020-09" db="EMBL/GenBank/DDBJ databases">
        <authorList>
            <person name="Sun Q."/>
            <person name="Zhou Y."/>
        </authorList>
    </citation>
    <scope>NUCLEOTIDE SEQUENCE</scope>
    <source>
        <strain evidence="2">CGMCC 1.12160</strain>
    </source>
</reference>
<protein>
    <recommendedName>
        <fullName evidence="1">DUF306 domain-containing protein</fullName>
    </recommendedName>
</protein>
<dbReference type="EMBL" id="BMEM01000004">
    <property type="protein sequence ID" value="GGF56181.1"/>
    <property type="molecule type" value="Genomic_DNA"/>
</dbReference>
<sequence length="230" mass="23904">MAGRTFLSSGVTEDGAPRDLVEGTRVRLSFTDEEISASAGCNTMGGTFRIIDGTLLVGDLAMTEMGCPDGLAEQDTWLAGLLGAEPALSLEEDTLTLTTGSTVLTLQDREVADPDLPLQGTVWRLDSFISGDAVSSVPAGVEASLTFGPDGTLEVQAGCNTGSAPYTLGEDGTSVSVGDAVMTLKACDDERGLVERMVMEVLSSNELEVDITARTLTLQAHGRGLGLRGD</sequence>
<dbReference type="InterPro" id="IPR005184">
    <property type="entry name" value="DUF306_Meta_HslJ"/>
</dbReference>
<evidence type="ECO:0000313" key="2">
    <source>
        <dbReference type="EMBL" id="GGF56181.1"/>
    </source>
</evidence>
<comment type="caution">
    <text evidence="2">The sequence shown here is derived from an EMBL/GenBank/DDBJ whole genome shotgun (WGS) entry which is preliminary data.</text>
</comment>
<evidence type="ECO:0000259" key="1">
    <source>
        <dbReference type="Pfam" id="PF03724"/>
    </source>
</evidence>
<dbReference type="Pfam" id="PF03724">
    <property type="entry name" value="META"/>
    <property type="match status" value="2"/>
</dbReference>
<gene>
    <name evidence="2" type="ORF">GCM10011366_25100</name>
</gene>
<dbReference type="InterPro" id="IPR038670">
    <property type="entry name" value="HslJ-like_sf"/>
</dbReference>
<dbReference type="PANTHER" id="PTHR35535">
    <property type="entry name" value="HEAT SHOCK PROTEIN HSLJ"/>
    <property type="match status" value="1"/>
</dbReference>
<organism evidence="2 3">
    <name type="scientific">Ornithinimicrobium tianjinense</name>
    <dbReference type="NCBI Taxonomy" id="1195761"/>
    <lineage>
        <taxon>Bacteria</taxon>
        <taxon>Bacillati</taxon>
        <taxon>Actinomycetota</taxon>
        <taxon>Actinomycetes</taxon>
        <taxon>Micrococcales</taxon>
        <taxon>Ornithinimicrobiaceae</taxon>
        <taxon>Ornithinimicrobium</taxon>
    </lineage>
</organism>
<keyword evidence="3" id="KW-1185">Reference proteome</keyword>
<proteinExistence type="predicted"/>
<feature type="domain" description="DUF306" evidence="1">
    <location>
        <begin position="117"/>
        <end position="222"/>
    </location>
</feature>
<dbReference type="Gene3D" id="2.40.128.270">
    <property type="match status" value="2"/>
</dbReference>
<name>A0A917F8T3_9MICO</name>
<evidence type="ECO:0000313" key="3">
    <source>
        <dbReference type="Proteomes" id="UP000605670"/>
    </source>
</evidence>
<dbReference type="PANTHER" id="PTHR35535:SF1">
    <property type="entry name" value="HEAT SHOCK PROTEIN HSLJ"/>
    <property type="match status" value="1"/>
</dbReference>
<feature type="domain" description="DUF306" evidence="1">
    <location>
        <begin position="23"/>
        <end position="105"/>
    </location>
</feature>
<reference evidence="2" key="1">
    <citation type="journal article" date="2014" name="Int. J. Syst. Evol. Microbiol.">
        <title>Complete genome sequence of Corynebacterium casei LMG S-19264T (=DSM 44701T), isolated from a smear-ripened cheese.</title>
        <authorList>
            <consortium name="US DOE Joint Genome Institute (JGI-PGF)"/>
            <person name="Walter F."/>
            <person name="Albersmeier A."/>
            <person name="Kalinowski J."/>
            <person name="Ruckert C."/>
        </authorList>
    </citation>
    <scope>NUCLEOTIDE SEQUENCE</scope>
    <source>
        <strain evidence="2">CGMCC 1.12160</strain>
    </source>
</reference>
<dbReference type="Proteomes" id="UP000605670">
    <property type="component" value="Unassembled WGS sequence"/>
</dbReference>
<accession>A0A917F8T3</accession>
<dbReference type="InterPro" id="IPR053147">
    <property type="entry name" value="Hsp_HslJ-like"/>
</dbReference>